<protein>
    <submittedName>
        <fullName evidence="1">Spore germination protein GerPE</fullName>
    </submittedName>
</protein>
<sequence>MNKRLAHVDDVKVTAISIGSGFLIGDLTFSRARSKALAVQEETTSFTDWADFDSYPIFQRDLPPARPVINIDSSFHNHHPSIIVHNIKLKGISTAGLFQIGGIDHIEGEGRLKHIRILSEEQ</sequence>
<dbReference type="Pfam" id="PF10970">
    <property type="entry name" value="GerPE"/>
    <property type="match status" value="1"/>
</dbReference>
<accession>A0ABW2EHX8</accession>
<dbReference type="Proteomes" id="UP001596410">
    <property type="component" value="Unassembled WGS sequence"/>
</dbReference>
<evidence type="ECO:0000313" key="1">
    <source>
        <dbReference type="EMBL" id="MFC7060832.1"/>
    </source>
</evidence>
<organism evidence="1 2">
    <name type="scientific">Halobacillus seohaensis</name>
    <dbReference type="NCBI Taxonomy" id="447421"/>
    <lineage>
        <taxon>Bacteria</taxon>
        <taxon>Bacillati</taxon>
        <taxon>Bacillota</taxon>
        <taxon>Bacilli</taxon>
        <taxon>Bacillales</taxon>
        <taxon>Bacillaceae</taxon>
        <taxon>Halobacillus</taxon>
    </lineage>
</organism>
<keyword evidence="2" id="KW-1185">Reference proteome</keyword>
<reference evidence="2" key="1">
    <citation type="journal article" date="2019" name="Int. J. Syst. Evol. Microbiol.">
        <title>The Global Catalogue of Microorganisms (GCM) 10K type strain sequencing project: providing services to taxonomists for standard genome sequencing and annotation.</title>
        <authorList>
            <consortium name="The Broad Institute Genomics Platform"/>
            <consortium name="The Broad Institute Genome Sequencing Center for Infectious Disease"/>
            <person name="Wu L."/>
            <person name="Ma J."/>
        </authorList>
    </citation>
    <scope>NUCLEOTIDE SEQUENCE [LARGE SCALE GENOMIC DNA]</scope>
    <source>
        <strain evidence="2">CGMCC 4.1621</strain>
    </source>
</reference>
<dbReference type="EMBL" id="JBHSZV010000006">
    <property type="protein sequence ID" value="MFC7060832.1"/>
    <property type="molecule type" value="Genomic_DNA"/>
</dbReference>
<evidence type="ECO:0000313" key="2">
    <source>
        <dbReference type="Proteomes" id="UP001596410"/>
    </source>
</evidence>
<name>A0ABW2EHX8_9BACI</name>
<dbReference type="InterPro" id="IPR024496">
    <property type="entry name" value="Spore_germ_GerPE"/>
</dbReference>
<dbReference type="RefSeq" id="WP_204712344.1">
    <property type="nucleotide sequence ID" value="NZ_JBHSZV010000006.1"/>
</dbReference>
<proteinExistence type="predicted"/>
<gene>
    <name evidence="1" type="ORF">ACFQIC_02965</name>
</gene>
<comment type="caution">
    <text evidence="1">The sequence shown here is derived from an EMBL/GenBank/DDBJ whole genome shotgun (WGS) entry which is preliminary data.</text>
</comment>